<name>A0A8S2TX30_9BILA</name>
<evidence type="ECO:0000256" key="1">
    <source>
        <dbReference type="ARBA" id="ARBA00022670"/>
    </source>
</evidence>
<dbReference type="AlphaFoldDB" id="A0A8S2TX30"/>
<evidence type="ECO:0000313" key="5">
    <source>
        <dbReference type="Proteomes" id="UP000676336"/>
    </source>
</evidence>
<dbReference type="PROSITE" id="PS51829">
    <property type="entry name" value="P_HOMO_B"/>
    <property type="match status" value="1"/>
</dbReference>
<keyword evidence="1" id="KW-0645">Protease</keyword>
<dbReference type="GO" id="GO:0004252">
    <property type="term" value="F:serine-type endopeptidase activity"/>
    <property type="evidence" value="ECO:0007669"/>
    <property type="project" value="InterPro"/>
</dbReference>
<dbReference type="Proteomes" id="UP000676336">
    <property type="component" value="Unassembled WGS sequence"/>
</dbReference>
<proteinExistence type="predicted"/>
<evidence type="ECO:0000259" key="3">
    <source>
        <dbReference type="PROSITE" id="PS51829"/>
    </source>
</evidence>
<feature type="non-terminal residue" evidence="4">
    <location>
        <position position="1"/>
    </location>
</feature>
<feature type="non-terminal residue" evidence="4">
    <location>
        <position position="82"/>
    </location>
</feature>
<comment type="caution">
    <text evidence="4">The sequence shown here is derived from an EMBL/GenBank/DDBJ whole genome shotgun (WGS) entry which is preliminary data.</text>
</comment>
<reference evidence="4" key="1">
    <citation type="submission" date="2021-02" db="EMBL/GenBank/DDBJ databases">
        <authorList>
            <person name="Nowell W R."/>
        </authorList>
    </citation>
    <scope>NUCLEOTIDE SEQUENCE</scope>
</reference>
<dbReference type="SUPFAM" id="SSF49785">
    <property type="entry name" value="Galactose-binding domain-like"/>
    <property type="match status" value="1"/>
</dbReference>
<dbReference type="Gene3D" id="2.60.120.260">
    <property type="entry name" value="Galactose-binding domain-like"/>
    <property type="match status" value="1"/>
</dbReference>
<accession>A0A8S2TX30</accession>
<dbReference type="InterPro" id="IPR008979">
    <property type="entry name" value="Galactose-bd-like_sf"/>
</dbReference>
<organism evidence="4 5">
    <name type="scientific">Rotaria magnacalcarata</name>
    <dbReference type="NCBI Taxonomy" id="392030"/>
    <lineage>
        <taxon>Eukaryota</taxon>
        <taxon>Metazoa</taxon>
        <taxon>Spiralia</taxon>
        <taxon>Gnathifera</taxon>
        <taxon>Rotifera</taxon>
        <taxon>Eurotatoria</taxon>
        <taxon>Bdelloidea</taxon>
        <taxon>Philodinida</taxon>
        <taxon>Philodinidae</taxon>
        <taxon>Rotaria</taxon>
    </lineage>
</organism>
<evidence type="ECO:0000313" key="4">
    <source>
        <dbReference type="EMBL" id="CAF4313509.1"/>
    </source>
</evidence>
<keyword evidence="2" id="KW-0378">Hydrolase</keyword>
<dbReference type="GO" id="GO:0006508">
    <property type="term" value="P:proteolysis"/>
    <property type="evidence" value="ECO:0007669"/>
    <property type="project" value="UniProtKB-KW"/>
</dbReference>
<gene>
    <name evidence="4" type="ORF">SMN809_LOCUS26639</name>
</gene>
<sequence>DVAQMIALSQNWTNVQQRYECYHEYQGGSRPLRIGKTLELSINVKICENITSIEHVIANISYSFHRRGDVKITIISPSQTPS</sequence>
<feature type="domain" description="P/Homo B" evidence="3">
    <location>
        <begin position="13"/>
        <end position="82"/>
    </location>
</feature>
<protein>
    <recommendedName>
        <fullName evidence="3">P/Homo B domain-containing protein</fullName>
    </recommendedName>
</protein>
<dbReference type="EMBL" id="CAJOBI010038665">
    <property type="protein sequence ID" value="CAF4313509.1"/>
    <property type="molecule type" value="Genomic_DNA"/>
</dbReference>
<dbReference type="InterPro" id="IPR002884">
    <property type="entry name" value="P_dom"/>
</dbReference>
<evidence type="ECO:0000256" key="2">
    <source>
        <dbReference type="ARBA" id="ARBA00022801"/>
    </source>
</evidence>